<dbReference type="PANTHER" id="PTHR13495">
    <property type="entry name" value="NEFA-INTERACTING NUCLEAR PROTEIN NIP30"/>
    <property type="match status" value="1"/>
</dbReference>
<evidence type="ECO:0000313" key="5">
    <source>
        <dbReference type="EMBL" id="CAD9809629.1"/>
    </source>
</evidence>
<dbReference type="GO" id="GO:0005634">
    <property type="term" value="C:nucleus"/>
    <property type="evidence" value="ECO:0007669"/>
    <property type="project" value="UniProtKB-SubCell"/>
</dbReference>
<dbReference type="InterPro" id="IPR019331">
    <property type="entry name" value="FAM192A/Fyv6_N"/>
</dbReference>
<dbReference type="InterPro" id="IPR039845">
    <property type="entry name" value="FAM192A"/>
</dbReference>
<feature type="compositionally biased region" description="Basic and acidic residues" evidence="3">
    <location>
        <begin position="199"/>
        <end position="209"/>
    </location>
</feature>
<feature type="domain" description="FAM192A/Fyv6 N-terminal" evidence="4">
    <location>
        <begin position="5"/>
        <end position="105"/>
    </location>
</feature>
<dbReference type="EMBL" id="HBHQ01002285">
    <property type="protein sequence ID" value="CAD9809629.1"/>
    <property type="molecule type" value="Transcribed_RNA"/>
</dbReference>
<feature type="compositionally biased region" description="Polar residues" evidence="3">
    <location>
        <begin position="170"/>
        <end position="182"/>
    </location>
</feature>
<evidence type="ECO:0000256" key="1">
    <source>
        <dbReference type="ARBA" id="ARBA00004123"/>
    </source>
</evidence>
<dbReference type="AlphaFoldDB" id="A0A7S2XIX3"/>
<dbReference type="PANTHER" id="PTHR13495:SF0">
    <property type="entry name" value="PSME3-INTERACTING PROTEIN"/>
    <property type="match status" value="1"/>
</dbReference>
<protein>
    <recommendedName>
        <fullName evidence="4">FAM192A/Fyv6 N-terminal domain-containing protein</fullName>
    </recommendedName>
</protein>
<evidence type="ECO:0000256" key="3">
    <source>
        <dbReference type="SAM" id="MobiDB-lite"/>
    </source>
</evidence>
<reference evidence="5" key="1">
    <citation type="submission" date="2021-01" db="EMBL/GenBank/DDBJ databases">
        <authorList>
            <person name="Corre E."/>
            <person name="Pelletier E."/>
            <person name="Niang G."/>
            <person name="Scheremetjew M."/>
            <person name="Finn R."/>
            <person name="Kale V."/>
            <person name="Holt S."/>
            <person name="Cochrane G."/>
            <person name="Meng A."/>
            <person name="Brown T."/>
            <person name="Cohen L."/>
        </authorList>
    </citation>
    <scope>NUCLEOTIDE SEQUENCE</scope>
    <source>
        <strain evidence="5">CCMP2084</strain>
    </source>
</reference>
<sequence>MSLSFVSSAVLSSTDGVSHNEEKAIESIEATSLRNRSSAQPLYDQLRSNQDADQEKYDEIGKAMRAGMRPLDEEDCAHLDAVEKTRLERDTLMKQTVEQELALFRAARADRSMTQTILDNEPTVTENNNAEVVSSSEQNIHTEKPQAVTKKLGARFVPIIIGKRKRKEITNTNRDSINSKGKSSIRVKKRDPPVVGVKKASETEAKKEIESEDDVDDAGLGGLLGCYSSSEEGDSE</sequence>
<dbReference type="Pfam" id="PF10187">
    <property type="entry name" value="FAM192A_Fyv6_N"/>
    <property type="match status" value="1"/>
</dbReference>
<accession>A0A7S2XIX3</accession>
<comment type="subcellular location">
    <subcellularLocation>
        <location evidence="1">Nucleus</location>
    </subcellularLocation>
</comment>
<evidence type="ECO:0000256" key="2">
    <source>
        <dbReference type="ARBA" id="ARBA00023242"/>
    </source>
</evidence>
<proteinExistence type="predicted"/>
<feature type="region of interest" description="Disordered" evidence="3">
    <location>
        <begin position="167"/>
        <end position="236"/>
    </location>
</feature>
<keyword evidence="2" id="KW-0539">Nucleus</keyword>
<organism evidence="5">
    <name type="scientific">Attheya septentrionalis</name>
    <dbReference type="NCBI Taxonomy" id="420275"/>
    <lineage>
        <taxon>Eukaryota</taxon>
        <taxon>Sar</taxon>
        <taxon>Stramenopiles</taxon>
        <taxon>Ochrophyta</taxon>
        <taxon>Bacillariophyta</taxon>
        <taxon>Coscinodiscophyceae</taxon>
        <taxon>Chaetocerotophycidae</taxon>
        <taxon>Chaetocerotales</taxon>
        <taxon>Attheyaceae</taxon>
        <taxon>Attheya</taxon>
    </lineage>
</organism>
<name>A0A7S2XIX3_9STRA</name>
<gene>
    <name evidence="5" type="ORF">ASEP1449_LOCUS1452</name>
</gene>
<evidence type="ECO:0000259" key="4">
    <source>
        <dbReference type="Pfam" id="PF10187"/>
    </source>
</evidence>